<evidence type="ECO:0000256" key="4">
    <source>
        <dbReference type="ARBA" id="ARBA00022448"/>
    </source>
</evidence>
<feature type="transmembrane region" description="Helical" evidence="9">
    <location>
        <begin position="84"/>
        <end position="107"/>
    </location>
</feature>
<evidence type="ECO:0000256" key="9">
    <source>
        <dbReference type="SAM" id="Phobius"/>
    </source>
</evidence>
<keyword evidence="12" id="KW-1185">Reference proteome</keyword>
<evidence type="ECO:0000256" key="6">
    <source>
        <dbReference type="ARBA" id="ARBA00022989"/>
    </source>
</evidence>
<dbReference type="GO" id="GO:0022857">
    <property type="term" value="F:transmembrane transporter activity"/>
    <property type="evidence" value="ECO:0007669"/>
    <property type="project" value="InterPro"/>
</dbReference>
<accession>A0A6M0K1R3</accession>
<dbReference type="GO" id="GO:0012505">
    <property type="term" value="C:endomembrane system"/>
    <property type="evidence" value="ECO:0007669"/>
    <property type="project" value="UniProtKB-SubCell"/>
</dbReference>
<dbReference type="InterPro" id="IPR001958">
    <property type="entry name" value="Tet-R_TetA/multi-R_MdtG-like"/>
</dbReference>
<organism evidence="11 12">
    <name type="scientific">Thiorhodococcus minor</name>
    <dbReference type="NCBI Taxonomy" id="57489"/>
    <lineage>
        <taxon>Bacteria</taxon>
        <taxon>Pseudomonadati</taxon>
        <taxon>Pseudomonadota</taxon>
        <taxon>Gammaproteobacteria</taxon>
        <taxon>Chromatiales</taxon>
        <taxon>Chromatiaceae</taxon>
        <taxon>Thiorhodococcus</taxon>
    </lineage>
</organism>
<evidence type="ECO:0000256" key="7">
    <source>
        <dbReference type="ARBA" id="ARBA00023136"/>
    </source>
</evidence>
<sequence length="416" mass="42728">MDSASLKPQDSARSVLLLSAYLILITALVRLGTSLYLPALPLMADDLGLSAQHMASTMTVYLVGFALASVLLGPLSDQWGRRLLVQGGVAAFGVGSLLCALAPSYGLLITGRILQSVGGAAVQVGTRAMSREAFSDAQMISVLGWIGVITGLVPVLAPVLGGLLTQGLGWHSNFYLLAGGALAVVLLTRGIAPETLAHENRTPFKLAGTLKAYGGMLAASGFMLPTIPLMLCFAVQGAYLVAAPFIFIHVFEMSPVAFGFTSLALVGGLLVGRLICMAALKRWGDFPAFVVGAALAFVGGLCSLGVVLSQWISPVSVLGASAVFCVGFGALVPIGMKAGLSAFPDRVGTSSALYGTLTLGATAVGSGGVGALLQRGPRDIDLLCLTTFAAGCLILLTSLLARHPLSGNGRLRDRAR</sequence>
<reference evidence="11 12" key="1">
    <citation type="submission" date="2020-02" db="EMBL/GenBank/DDBJ databases">
        <title>Genome sequences of Thiorhodococcus mannitoliphagus and Thiorhodococcus minor, purple sulfur photosynthetic bacteria in the gammaproteobacterial family, Chromatiaceae.</title>
        <authorList>
            <person name="Aviles F.A."/>
            <person name="Meyer T.E."/>
            <person name="Kyndt J.A."/>
        </authorList>
    </citation>
    <scope>NUCLEOTIDE SEQUENCE [LARGE SCALE GENOMIC DNA]</scope>
    <source>
        <strain evidence="11 12">DSM 11518</strain>
    </source>
</reference>
<name>A0A6M0K1R3_9GAMM</name>
<dbReference type="InterPro" id="IPR020846">
    <property type="entry name" value="MFS_dom"/>
</dbReference>
<dbReference type="Proteomes" id="UP000483379">
    <property type="component" value="Unassembled WGS sequence"/>
</dbReference>
<dbReference type="Gene3D" id="1.20.1720.10">
    <property type="entry name" value="Multidrug resistance protein D"/>
    <property type="match status" value="1"/>
</dbReference>
<gene>
    <name evidence="11" type="ORF">G3446_17750</name>
</gene>
<evidence type="ECO:0000256" key="5">
    <source>
        <dbReference type="ARBA" id="ARBA00022692"/>
    </source>
</evidence>
<feature type="transmembrane region" description="Helical" evidence="9">
    <location>
        <begin position="256"/>
        <end position="276"/>
    </location>
</feature>
<evidence type="ECO:0000313" key="11">
    <source>
        <dbReference type="EMBL" id="NEV63712.1"/>
    </source>
</evidence>
<keyword evidence="7 9" id="KW-0472">Membrane</keyword>
<feature type="transmembrane region" description="Helical" evidence="9">
    <location>
        <begin position="288"/>
        <end position="312"/>
    </location>
</feature>
<dbReference type="AlphaFoldDB" id="A0A6M0K1R3"/>
<dbReference type="SUPFAM" id="SSF103473">
    <property type="entry name" value="MFS general substrate transporter"/>
    <property type="match status" value="1"/>
</dbReference>
<evidence type="ECO:0000313" key="12">
    <source>
        <dbReference type="Proteomes" id="UP000483379"/>
    </source>
</evidence>
<dbReference type="PROSITE" id="PS00216">
    <property type="entry name" value="SUGAR_TRANSPORT_1"/>
    <property type="match status" value="1"/>
</dbReference>
<evidence type="ECO:0000256" key="2">
    <source>
        <dbReference type="ARBA" id="ARBA00004127"/>
    </source>
</evidence>
<protein>
    <recommendedName>
        <fullName evidence="8">MFS-type drug efflux transporter P55</fullName>
    </recommendedName>
</protein>
<evidence type="ECO:0000256" key="3">
    <source>
        <dbReference type="ARBA" id="ARBA00007520"/>
    </source>
</evidence>
<dbReference type="InterPro" id="IPR036259">
    <property type="entry name" value="MFS_trans_sf"/>
</dbReference>
<keyword evidence="6 9" id="KW-1133">Transmembrane helix</keyword>
<feature type="domain" description="Major facilitator superfamily (MFS) profile" evidence="10">
    <location>
        <begin position="18"/>
        <end position="407"/>
    </location>
</feature>
<feature type="transmembrane region" description="Helical" evidence="9">
    <location>
        <begin position="318"/>
        <end position="340"/>
    </location>
</feature>
<dbReference type="PRINTS" id="PR01035">
    <property type="entry name" value="TCRTETA"/>
</dbReference>
<dbReference type="Pfam" id="PF07690">
    <property type="entry name" value="MFS_1"/>
    <property type="match status" value="1"/>
</dbReference>
<dbReference type="InterPro" id="IPR011701">
    <property type="entry name" value="MFS"/>
</dbReference>
<dbReference type="EMBL" id="JAAIJQ010000059">
    <property type="protein sequence ID" value="NEV63712.1"/>
    <property type="molecule type" value="Genomic_DNA"/>
</dbReference>
<feature type="transmembrane region" description="Helical" evidence="9">
    <location>
        <begin position="173"/>
        <end position="192"/>
    </location>
</feature>
<comment type="subcellular location">
    <subcellularLocation>
        <location evidence="2">Endomembrane system</location>
        <topology evidence="2">Multi-pass membrane protein</topology>
    </subcellularLocation>
</comment>
<dbReference type="RefSeq" id="WP_164454174.1">
    <property type="nucleotide sequence ID" value="NZ_JAAIJQ010000059.1"/>
</dbReference>
<dbReference type="PROSITE" id="PS50850">
    <property type="entry name" value="MFS"/>
    <property type="match status" value="1"/>
</dbReference>
<proteinExistence type="inferred from homology"/>
<feature type="transmembrane region" description="Helical" evidence="9">
    <location>
        <begin position="12"/>
        <end position="31"/>
    </location>
</feature>
<feature type="transmembrane region" description="Helical" evidence="9">
    <location>
        <begin position="352"/>
        <end position="374"/>
    </location>
</feature>
<comment type="caution">
    <text evidence="11">The sequence shown here is derived from an EMBL/GenBank/DDBJ whole genome shotgun (WGS) entry which is preliminary data.</text>
</comment>
<dbReference type="GO" id="GO:0005886">
    <property type="term" value="C:plasma membrane"/>
    <property type="evidence" value="ECO:0007669"/>
    <property type="project" value="TreeGrafter"/>
</dbReference>
<comment type="function">
    <text evidence="1">Resistance to tetracycline by an active tetracycline efflux. This is an energy-dependent process that decreases the accumulation of the antibiotic in whole cells. This protein functions as a metal-tetracycline/H(+) antiporter.</text>
</comment>
<feature type="transmembrane region" description="Helical" evidence="9">
    <location>
        <begin position="380"/>
        <end position="401"/>
    </location>
</feature>
<feature type="transmembrane region" description="Helical" evidence="9">
    <location>
        <begin position="142"/>
        <end position="161"/>
    </location>
</feature>
<dbReference type="PANTHER" id="PTHR23501">
    <property type="entry name" value="MAJOR FACILITATOR SUPERFAMILY"/>
    <property type="match status" value="1"/>
</dbReference>
<evidence type="ECO:0000256" key="1">
    <source>
        <dbReference type="ARBA" id="ARBA00003279"/>
    </source>
</evidence>
<keyword evidence="4" id="KW-0813">Transport</keyword>
<feature type="transmembrane region" description="Helical" evidence="9">
    <location>
        <begin position="51"/>
        <end position="72"/>
    </location>
</feature>
<dbReference type="InterPro" id="IPR005829">
    <property type="entry name" value="Sugar_transporter_CS"/>
</dbReference>
<keyword evidence="5 9" id="KW-0812">Transmembrane</keyword>
<evidence type="ECO:0000256" key="8">
    <source>
        <dbReference type="ARBA" id="ARBA00044273"/>
    </source>
</evidence>
<dbReference type="PANTHER" id="PTHR23501:SF191">
    <property type="entry name" value="VACUOLAR BASIC AMINO ACID TRANSPORTER 4"/>
    <property type="match status" value="1"/>
</dbReference>
<comment type="similarity">
    <text evidence="3">Belongs to the major facilitator superfamily. TCR/Tet family.</text>
</comment>
<evidence type="ECO:0000259" key="10">
    <source>
        <dbReference type="PROSITE" id="PS50850"/>
    </source>
</evidence>